<dbReference type="Proteomes" id="UP001055115">
    <property type="component" value="Unassembled WGS sequence"/>
</dbReference>
<keyword evidence="3" id="KW-1185">Reference proteome</keyword>
<feature type="chain" id="PRO_5041254558" description="Secreted protein" evidence="1">
    <location>
        <begin position="19"/>
        <end position="170"/>
    </location>
</feature>
<protein>
    <recommendedName>
        <fullName evidence="4">Secreted protein</fullName>
    </recommendedName>
</protein>
<dbReference type="EMBL" id="BQXU01000028">
    <property type="protein sequence ID" value="GKT49283.1"/>
    <property type="molecule type" value="Genomic_DNA"/>
</dbReference>
<dbReference type="RefSeq" id="XP_049131633.1">
    <property type="nucleotide sequence ID" value="XM_049275676.1"/>
</dbReference>
<keyword evidence="1" id="KW-0732">Signal</keyword>
<feature type="signal peptide" evidence="1">
    <location>
        <begin position="1"/>
        <end position="18"/>
    </location>
</feature>
<dbReference type="AlphaFoldDB" id="A0AA37PBL7"/>
<evidence type="ECO:0000256" key="1">
    <source>
        <dbReference type="SAM" id="SignalP"/>
    </source>
</evidence>
<evidence type="ECO:0008006" key="4">
    <source>
        <dbReference type="Google" id="ProtNLM"/>
    </source>
</evidence>
<evidence type="ECO:0000313" key="2">
    <source>
        <dbReference type="EMBL" id="GKT49283.1"/>
    </source>
</evidence>
<reference evidence="2 3" key="1">
    <citation type="submission" date="2022-03" db="EMBL/GenBank/DDBJ databases">
        <title>Genome data of Colletotrichum spp.</title>
        <authorList>
            <person name="Utami Y.D."/>
            <person name="Hiruma K."/>
        </authorList>
    </citation>
    <scope>NUCLEOTIDE SEQUENCE [LARGE SCALE GENOMIC DNA]</scope>
    <source>
        <strain evidence="2 3">MAFF 239500</strain>
    </source>
</reference>
<organism evidence="2 3">
    <name type="scientific">Colletotrichum spaethianum</name>
    <dbReference type="NCBI Taxonomy" id="700344"/>
    <lineage>
        <taxon>Eukaryota</taxon>
        <taxon>Fungi</taxon>
        <taxon>Dikarya</taxon>
        <taxon>Ascomycota</taxon>
        <taxon>Pezizomycotina</taxon>
        <taxon>Sordariomycetes</taxon>
        <taxon>Hypocreomycetidae</taxon>
        <taxon>Glomerellales</taxon>
        <taxon>Glomerellaceae</taxon>
        <taxon>Colletotrichum</taxon>
        <taxon>Colletotrichum spaethianum species complex</taxon>
    </lineage>
</organism>
<evidence type="ECO:0000313" key="3">
    <source>
        <dbReference type="Proteomes" id="UP001055115"/>
    </source>
</evidence>
<dbReference type="GeneID" id="73330266"/>
<sequence>MKNVSWLSTVVVAVVCCGAPRDPIGDKQPAAGGSIGAQFFADSFPVMSPHPSFTSRKCLLSRLRLKVKEGLEPGRKYTGVPIEGTGRRRTCTPVGCMYANVELRCPRPFEEPVLRCARLGDFEHEADLAGASYRWAEAFSTVRCLASRDEASACFQVDIGDPERRRCCNR</sequence>
<name>A0AA37PBL7_9PEZI</name>
<proteinExistence type="predicted"/>
<accession>A0AA37PBL7</accession>
<gene>
    <name evidence="2" type="ORF">ColSpa_09464</name>
</gene>
<comment type="caution">
    <text evidence="2">The sequence shown here is derived from an EMBL/GenBank/DDBJ whole genome shotgun (WGS) entry which is preliminary data.</text>
</comment>